<reference evidence="2 3" key="1">
    <citation type="submission" date="2018-11" db="EMBL/GenBank/DDBJ databases">
        <authorList>
            <person name="Criscuolo A."/>
        </authorList>
    </citation>
    <scope>NUCLEOTIDE SEQUENCE [LARGE SCALE GENOMIC DNA]</scope>
    <source>
        <strain evidence="2">AT11b</strain>
    </source>
</reference>
<evidence type="ECO:0000313" key="3">
    <source>
        <dbReference type="Proteomes" id="UP000280861"/>
    </source>
</evidence>
<feature type="compositionally biased region" description="Polar residues" evidence="1">
    <location>
        <begin position="142"/>
        <end position="152"/>
    </location>
</feature>
<dbReference type="Proteomes" id="UP000280861">
    <property type="component" value="Unassembled WGS sequence"/>
</dbReference>
<evidence type="ECO:0000256" key="1">
    <source>
        <dbReference type="SAM" id="MobiDB-lite"/>
    </source>
</evidence>
<accession>A0A3P5WS59</accession>
<keyword evidence="3" id="KW-1185">Reference proteome</keyword>
<protein>
    <submittedName>
        <fullName evidence="2">Uncharacterized protein</fullName>
    </submittedName>
</protein>
<sequence length="344" mass="36806">MRTLAVVDELRPRSEGIAVGQGGEECRQRGRPNLNIGVKVEPWPHGCGLVRGIKRSYLGGLGKLKHLHPRVALGDGRCCVCAGIAGHNDLKPASCRVRGQVVQRALQHARLIVRRNDHRSARHQGWIQLRIGARQLGPARFTGNSGQDSLVSRNRRTEQRTQDDRAVEELGVGNRPELAHIPHPVGGHQCVEFHRGAGGPAAVTHPGRGLEPHTGARPADAAHKVGFLGIEEVLLVPVAHLAGGAAVDQQGSTGGPIHLVRTFVAFRAVVHLGEPPWPALDPAAQDRVAYSTGHRGFTPQRGVDSTVVVAQEGNHDAGAGGCHPGPKFRDGAFLEAHVRVQDQE</sequence>
<dbReference type="AlphaFoldDB" id="A0A3P5WS59"/>
<gene>
    <name evidence="2" type="ORF">PSET11_00010</name>
</gene>
<evidence type="ECO:0000313" key="2">
    <source>
        <dbReference type="EMBL" id="VDC17902.1"/>
    </source>
</evidence>
<proteinExistence type="predicted"/>
<dbReference type="EMBL" id="UXAU01000008">
    <property type="protein sequence ID" value="VDC17902.1"/>
    <property type="molecule type" value="Genomic_DNA"/>
</dbReference>
<name>A0A3P5WS59_9MICC</name>
<organism evidence="2 3">
    <name type="scientific">Arthrobacter ulcerisalmonis</name>
    <dbReference type="NCBI Taxonomy" id="2483813"/>
    <lineage>
        <taxon>Bacteria</taxon>
        <taxon>Bacillati</taxon>
        <taxon>Actinomycetota</taxon>
        <taxon>Actinomycetes</taxon>
        <taxon>Micrococcales</taxon>
        <taxon>Micrococcaceae</taxon>
        <taxon>Arthrobacter</taxon>
    </lineage>
</organism>
<feature type="region of interest" description="Disordered" evidence="1">
    <location>
        <begin position="138"/>
        <end position="163"/>
    </location>
</feature>